<organism evidence="2 3">
    <name type="scientific">Halochromatium glycolicum</name>
    <dbReference type="NCBI Taxonomy" id="85075"/>
    <lineage>
        <taxon>Bacteria</taxon>
        <taxon>Pseudomonadati</taxon>
        <taxon>Pseudomonadota</taxon>
        <taxon>Gammaproteobacteria</taxon>
        <taxon>Chromatiales</taxon>
        <taxon>Chromatiaceae</taxon>
        <taxon>Halochromatium</taxon>
    </lineage>
</organism>
<dbReference type="PANTHER" id="PTHR33428:SF14">
    <property type="entry name" value="CARBOXYLESTERASE TYPE B DOMAIN-CONTAINING PROTEIN"/>
    <property type="match status" value="1"/>
</dbReference>
<dbReference type="InterPro" id="IPR017395">
    <property type="entry name" value="Chlorophyllase-like"/>
</dbReference>
<reference evidence="2" key="2">
    <citation type="journal article" date="2020" name="Microorganisms">
        <title>Osmotic Adaptation and Compatible Solute Biosynthesis of Phototrophic Bacteria as Revealed from Genome Analyses.</title>
        <authorList>
            <person name="Imhoff J.F."/>
            <person name="Rahn T."/>
            <person name="Kunzel S."/>
            <person name="Keller A."/>
            <person name="Neulinger S.C."/>
        </authorList>
    </citation>
    <scope>NUCLEOTIDE SEQUENCE</scope>
    <source>
        <strain evidence="2">DSM 11080</strain>
    </source>
</reference>
<gene>
    <name evidence="2" type="ORF">CKO40_21815</name>
</gene>
<evidence type="ECO:0000313" key="3">
    <source>
        <dbReference type="Proteomes" id="UP001296776"/>
    </source>
</evidence>
<accession>A0AAJ0UAI5</accession>
<name>A0AAJ0UAI5_9GAMM</name>
<feature type="region of interest" description="Disordered" evidence="1">
    <location>
        <begin position="356"/>
        <end position="375"/>
    </location>
</feature>
<evidence type="ECO:0000313" key="2">
    <source>
        <dbReference type="EMBL" id="MBK1707097.1"/>
    </source>
</evidence>
<evidence type="ECO:0008006" key="4">
    <source>
        <dbReference type="Google" id="ProtNLM"/>
    </source>
</evidence>
<dbReference type="Pfam" id="PF07224">
    <property type="entry name" value="Chlorophyllase"/>
    <property type="match status" value="1"/>
</dbReference>
<dbReference type="InterPro" id="IPR029058">
    <property type="entry name" value="AB_hydrolase_fold"/>
</dbReference>
<proteinExistence type="predicted"/>
<dbReference type="EMBL" id="NRSJ01000063">
    <property type="protein sequence ID" value="MBK1707097.1"/>
    <property type="molecule type" value="Genomic_DNA"/>
</dbReference>
<comment type="caution">
    <text evidence="2">The sequence shown here is derived from an EMBL/GenBank/DDBJ whole genome shotgun (WGS) entry which is preliminary data.</text>
</comment>
<dbReference type="AlphaFoldDB" id="A0AAJ0UAI5"/>
<keyword evidence="3" id="KW-1185">Reference proteome</keyword>
<dbReference type="SUPFAM" id="SSF53474">
    <property type="entry name" value="alpha/beta-Hydrolases"/>
    <property type="match status" value="1"/>
</dbReference>
<dbReference type="PANTHER" id="PTHR33428">
    <property type="entry name" value="CHLOROPHYLLASE-2, CHLOROPLASTIC"/>
    <property type="match status" value="1"/>
</dbReference>
<dbReference type="Proteomes" id="UP001296776">
    <property type="component" value="Unassembled WGS sequence"/>
</dbReference>
<protein>
    <recommendedName>
        <fullName evidence="4">Alpha/beta hydrolase</fullName>
    </recommendedName>
</protein>
<sequence length="375" mass="39381">MMPARPDLCRPHHCALPQLRWKPGSKPGSKLVRLLAMLALLPGTWVLGAAWAGDFDPTATTAAAPLPNLRPVERMQWSLPNGDPADLYLPRAAPAVREVFRDALPVVALLQGAFIDKGEYSRLARQIAQLGFVVVAPNHARTLPQFEQPVLFAEMDTLNAIDEAMTEADANADSPLFKIVDTEHMAVVGHSLGGVVGLYAIAGVCAPGICSADPADYAAPPALKAAAVYGANLFDRRTGEFNDLDTSAAAVALLQGSLDGIAPSVKARQSYDALEPPSALAAVEGANHYGLCNSNNPAGPAPDPMDPAIAQTRANRAIAHWIGLWLRAELLDEAPARAALEQGATGPDGVVRLIAAEPPLAPTSVDHEPTSSAPQ</sequence>
<dbReference type="Gene3D" id="3.40.50.1820">
    <property type="entry name" value="alpha/beta hydrolase"/>
    <property type="match status" value="1"/>
</dbReference>
<reference evidence="2" key="1">
    <citation type="submission" date="2017-08" db="EMBL/GenBank/DDBJ databases">
        <authorList>
            <person name="Imhoff J.F."/>
            <person name="Rahn T."/>
            <person name="Kuenzel S."/>
            <person name="Neulinger S.C."/>
        </authorList>
    </citation>
    <scope>NUCLEOTIDE SEQUENCE</scope>
    <source>
        <strain evidence="2">DSM 11080</strain>
    </source>
</reference>
<evidence type="ECO:0000256" key="1">
    <source>
        <dbReference type="SAM" id="MobiDB-lite"/>
    </source>
</evidence>